<organism evidence="1 2">
    <name type="scientific">Canavalia gladiata</name>
    <name type="common">Sword bean</name>
    <name type="synonym">Dolichos gladiatus</name>
    <dbReference type="NCBI Taxonomy" id="3824"/>
    <lineage>
        <taxon>Eukaryota</taxon>
        <taxon>Viridiplantae</taxon>
        <taxon>Streptophyta</taxon>
        <taxon>Embryophyta</taxon>
        <taxon>Tracheophyta</taxon>
        <taxon>Spermatophyta</taxon>
        <taxon>Magnoliopsida</taxon>
        <taxon>eudicotyledons</taxon>
        <taxon>Gunneridae</taxon>
        <taxon>Pentapetalae</taxon>
        <taxon>rosids</taxon>
        <taxon>fabids</taxon>
        <taxon>Fabales</taxon>
        <taxon>Fabaceae</taxon>
        <taxon>Papilionoideae</taxon>
        <taxon>50 kb inversion clade</taxon>
        <taxon>NPAAA clade</taxon>
        <taxon>indigoferoid/millettioid clade</taxon>
        <taxon>Phaseoleae</taxon>
        <taxon>Canavalia</taxon>
    </lineage>
</organism>
<name>A0AAN9L268_CANGL</name>
<gene>
    <name evidence="1" type="ORF">VNO77_22216</name>
</gene>
<reference evidence="1 2" key="1">
    <citation type="submission" date="2024-01" db="EMBL/GenBank/DDBJ databases">
        <title>The genomes of 5 underutilized Papilionoideae crops provide insights into root nodulation and disease resistanc.</title>
        <authorList>
            <person name="Jiang F."/>
        </authorList>
    </citation>
    <scope>NUCLEOTIDE SEQUENCE [LARGE SCALE GENOMIC DNA]</scope>
    <source>
        <strain evidence="1">LVBAO_FW01</strain>
        <tissue evidence="1">Leaves</tissue>
    </source>
</reference>
<sequence length="81" mass="9381">MYGRYCRAMIWRNRLKTLGKQRKPARYSYKKMNINGKCYVSGKTRQLAEQANAGAGRHANGAIVRSIERQKDYAYYTLSKA</sequence>
<evidence type="ECO:0000313" key="1">
    <source>
        <dbReference type="EMBL" id="KAK7328120.1"/>
    </source>
</evidence>
<dbReference type="AlphaFoldDB" id="A0AAN9L268"/>
<comment type="caution">
    <text evidence="1">The sequence shown here is derived from an EMBL/GenBank/DDBJ whole genome shotgun (WGS) entry which is preliminary data.</text>
</comment>
<evidence type="ECO:0000313" key="2">
    <source>
        <dbReference type="Proteomes" id="UP001367508"/>
    </source>
</evidence>
<protein>
    <submittedName>
        <fullName evidence="1">Uncharacterized protein</fullName>
    </submittedName>
</protein>
<dbReference type="Proteomes" id="UP001367508">
    <property type="component" value="Unassembled WGS sequence"/>
</dbReference>
<dbReference type="EMBL" id="JAYMYQ010000005">
    <property type="protein sequence ID" value="KAK7328120.1"/>
    <property type="molecule type" value="Genomic_DNA"/>
</dbReference>
<accession>A0AAN9L268</accession>
<keyword evidence="2" id="KW-1185">Reference proteome</keyword>
<proteinExistence type="predicted"/>